<name>A0A1V2DSH6_9GAMM</name>
<dbReference type="Pfam" id="PF08668">
    <property type="entry name" value="HDOD"/>
    <property type="match status" value="1"/>
</dbReference>
<evidence type="ECO:0000259" key="3">
    <source>
        <dbReference type="PROSITE" id="PS50110"/>
    </source>
</evidence>
<dbReference type="PANTHER" id="PTHR44591:SF3">
    <property type="entry name" value="RESPONSE REGULATORY DOMAIN-CONTAINING PROTEIN"/>
    <property type="match status" value="1"/>
</dbReference>
<evidence type="ECO:0000259" key="4">
    <source>
        <dbReference type="PROSITE" id="PS51833"/>
    </source>
</evidence>
<keyword evidence="1 2" id="KW-0597">Phosphoprotein</keyword>
<dbReference type="InterPro" id="IPR001789">
    <property type="entry name" value="Sig_transdc_resp-reg_receiver"/>
</dbReference>
<dbReference type="Gene3D" id="1.10.3210.10">
    <property type="entry name" value="Hypothetical protein af1432"/>
    <property type="match status" value="1"/>
</dbReference>
<reference evidence="5 6" key="1">
    <citation type="submission" date="2016-12" db="EMBL/GenBank/DDBJ databases">
        <title>Marinobacter lutaoensis whole genome sequencing.</title>
        <authorList>
            <person name="Verma A."/>
            <person name="Krishnamurthi S."/>
        </authorList>
    </citation>
    <scope>NUCLEOTIDE SEQUENCE [LARGE SCALE GENOMIC DNA]</scope>
    <source>
        <strain evidence="5 6">T5054</strain>
    </source>
</reference>
<proteinExistence type="predicted"/>
<evidence type="ECO:0000256" key="1">
    <source>
        <dbReference type="ARBA" id="ARBA00022553"/>
    </source>
</evidence>
<keyword evidence="6" id="KW-1185">Reference proteome</keyword>
<feature type="modified residue" description="4-aspartylphosphate" evidence="2">
    <location>
        <position position="53"/>
    </location>
</feature>
<dbReference type="GO" id="GO:0000160">
    <property type="term" value="P:phosphorelay signal transduction system"/>
    <property type="evidence" value="ECO:0007669"/>
    <property type="project" value="InterPro"/>
</dbReference>
<accession>A0A1V2DSH6</accession>
<dbReference type="Pfam" id="PF00072">
    <property type="entry name" value="Response_reg"/>
    <property type="match status" value="1"/>
</dbReference>
<protein>
    <recommendedName>
        <fullName evidence="7">Two-component system response regulator</fullName>
    </recommendedName>
</protein>
<dbReference type="PROSITE" id="PS50110">
    <property type="entry name" value="RESPONSE_REGULATORY"/>
    <property type="match status" value="1"/>
</dbReference>
<evidence type="ECO:0000313" key="5">
    <source>
        <dbReference type="EMBL" id="ONF43583.1"/>
    </source>
</evidence>
<gene>
    <name evidence="5" type="ORF">BTO32_13065</name>
</gene>
<organism evidence="5 6">
    <name type="scientific">Marinobacter lutaoensis</name>
    <dbReference type="NCBI Taxonomy" id="135739"/>
    <lineage>
        <taxon>Bacteria</taxon>
        <taxon>Pseudomonadati</taxon>
        <taxon>Pseudomonadota</taxon>
        <taxon>Gammaproteobacteria</taxon>
        <taxon>Pseudomonadales</taxon>
        <taxon>Marinobacteraceae</taxon>
        <taxon>Marinobacter</taxon>
    </lineage>
</organism>
<evidence type="ECO:0008006" key="7">
    <source>
        <dbReference type="Google" id="ProtNLM"/>
    </source>
</evidence>
<evidence type="ECO:0000256" key="2">
    <source>
        <dbReference type="PROSITE-ProRule" id="PRU00169"/>
    </source>
</evidence>
<feature type="domain" description="Response regulatory" evidence="3">
    <location>
        <begin position="2"/>
        <end position="118"/>
    </location>
</feature>
<dbReference type="InterPro" id="IPR050595">
    <property type="entry name" value="Bact_response_regulator"/>
</dbReference>
<dbReference type="SUPFAM" id="SSF109604">
    <property type="entry name" value="HD-domain/PDEase-like"/>
    <property type="match status" value="1"/>
</dbReference>
<dbReference type="STRING" id="135739.BTO32_13065"/>
<dbReference type="Gene3D" id="3.40.50.2300">
    <property type="match status" value="1"/>
</dbReference>
<dbReference type="PROSITE" id="PS51833">
    <property type="entry name" value="HDOD"/>
    <property type="match status" value="1"/>
</dbReference>
<dbReference type="CDD" id="cd00156">
    <property type="entry name" value="REC"/>
    <property type="match status" value="1"/>
</dbReference>
<dbReference type="Proteomes" id="UP000189339">
    <property type="component" value="Unassembled WGS sequence"/>
</dbReference>
<dbReference type="SMART" id="SM00448">
    <property type="entry name" value="REC"/>
    <property type="match status" value="1"/>
</dbReference>
<evidence type="ECO:0000313" key="6">
    <source>
        <dbReference type="Proteomes" id="UP000189339"/>
    </source>
</evidence>
<dbReference type="EMBL" id="MSCW01000007">
    <property type="protein sequence ID" value="ONF43583.1"/>
    <property type="molecule type" value="Genomic_DNA"/>
</dbReference>
<dbReference type="SUPFAM" id="SSF52172">
    <property type="entry name" value="CheY-like"/>
    <property type="match status" value="1"/>
</dbReference>
<sequence length="392" mass="43222">MQTLIVEDDDLMADLMETVVAGLQPGMRVVKAATLSEAVQRWQRDAPNLLVIDWNLPDGDGLQLVRAVRARDPDVPIVMITGRADRQSILTAAHYHINGYITKPFKVEMLHSRLQALVATLAEPAVGDGDAGEALDTVLAEELENVIQMPARTDAAEILALMSRTEELSAGQLAERWRKDVALCTRLLEVANSSSFRRTGKPVGDVRDAIFLLGVGMALNYALAMALDVAARFQDGHLRALAHDYLAQSERVAAEAQRIALALGKRRASVYYTAGLLSRIGELAVLKVMDQHVRQGHAVTEEEARIGLQDWAQPYGNKLKVQWHLPLELRQMIGAVHYLPRENLTQDRIIMRAAGLLADEGEPVDECRRLLRLLGLEEWLGDRGTGAGTQND</sequence>
<dbReference type="InterPro" id="IPR013976">
    <property type="entry name" value="HDOD"/>
</dbReference>
<dbReference type="InterPro" id="IPR011006">
    <property type="entry name" value="CheY-like_superfamily"/>
</dbReference>
<dbReference type="OrthoDB" id="2085719at2"/>
<feature type="domain" description="HDOD" evidence="4">
    <location>
        <begin position="148"/>
        <end position="339"/>
    </location>
</feature>
<dbReference type="RefSeq" id="WP_076725049.1">
    <property type="nucleotide sequence ID" value="NZ_MSCW01000007.1"/>
</dbReference>
<comment type="caution">
    <text evidence="5">The sequence shown here is derived from an EMBL/GenBank/DDBJ whole genome shotgun (WGS) entry which is preliminary data.</text>
</comment>
<dbReference type="AlphaFoldDB" id="A0A1V2DSH6"/>
<dbReference type="PANTHER" id="PTHR44591">
    <property type="entry name" value="STRESS RESPONSE REGULATOR PROTEIN 1"/>
    <property type="match status" value="1"/>
</dbReference>